<dbReference type="PANTHER" id="PTHR24278">
    <property type="entry name" value="COAGULATION FACTOR"/>
    <property type="match status" value="1"/>
</dbReference>
<keyword evidence="12" id="KW-0677">Repeat</keyword>
<feature type="domain" description="EGF-like" evidence="25">
    <location>
        <begin position="84"/>
        <end position="120"/>
    </location>
</feature>
<evidence type="ECO:0000256" key="2">
    <source>
        <dbReference type="ARBA" id="ARBA00004613"/>
    </source>
</evidence>
<dbReference type="PRINTS" id="PR00001">
    <property type="entry name" value="GLABLOOD"/>
</dbReference>
<keyword evidence="14 24" id="KW-0720">Serine protease</keyword>
<comment type="caution">
    <text evidence="28">The sequence shown here is derived from an EMBL/GenBank/DDBJ whole genome shotgun (WGS) entry which is preliminary data.</text>
</comment>
<reference evidence="28" key="1">
    <citation type="thesis" date="2020" institute="ProQuest LLC" country="789 East Eisenhower Parkway, Ann Arbor, MI, USA">
        <title>Comparative Genomics and Chromosome Evolution.</title>
        <authorList>
            <person name="Mudd A.B."/>
        </authorList>
    </citation>
    <scope>NUCLEOTIDE SEQUENCE</scope>
    <source>
        <strain evidence="28">Female2</strain>
        <tissue evidence="28">Blood</tissue>
    </source>
</reference>
<dbReference type="SMART" id="SM00179">
    <property type="entry name" value="EGF_CA"/>
    <property type="match status" value="1"/>
</dbReference>
<dbReference type="PROSITE" id="PS00134">
    <property type="entry name" value="TRYPSIN_HIS"/>
    <property type="match status" value="1"/>
</dbReference>
<dbReference type="InterPro" id="IPR000152">
    <property type="entry name" value="EGF-type_Asp/Asn_hydroxyl_site"/>
</dbReference>
<dbReference type="PROSITE" id="PS01186">
    <property type="entry name" value="EGF_2"/>
    <property type="match status" value="1"/>
</dbReference>
<evidence type="ECO:0000256" key="24">
    <source>
        <dbReference type="RuleBase" id="RU363034"/>
    </source>
</evidence>
<dbReference type="PROSITE" id="PS00010">
    <property type="entry name" value="ASX_HYDROXYL"/>
    <property type="match status" value="1"/>
</dbReference>
<dbReference type="InterPro" id="IPR009003">
    <property type="entry name" value="Peptidase_S1_PA"/>
</dbReference>
<evidence type="ECO:0000256" key="3">
    <source>
        <dbReference type="ARBA" id="ARBA00012069"/>
    </source>
</evidence>
<dbReference type="Pfam" id="PF00008">
    <property type="entry name" value="EGF"/>
    <property type="match status" value="1"/>
</dbReference>
<keyword evidence="7 23" id="KW-0245">EGF-like domain</keyword>
<dbReference type="PROSITE" id="PS50026">
    <property type="entry name" value="EGF_3"/>
    <property type="match status" value="1"/>
</dbReference>
<dbReference type="PRINTS" id="PR00010">
    <property type="entry name" value="EGFBLOOD"/>
</dbReference>
<dbReference type="Gene3D" id="4.10.740.10">
    <property type="entry name" value="Coagulation Factor IX"/>
    <property type="match status" value="1"/>
</dbReference>
<dbReference type="AlphaFoldDB" id="A0A8T2K910"/>
<feature type="domain" description="Gla" evidence="27">
    <location>
        <begin position="45"/>
        <end position="108"/>
    </location>
</feature>
<accession>A0A8T2K910</accession>
<evidence type="ECO:0000259" key="26">
    <source>
        <dbReference type="PROSITE" id="PS50240"/>
    </source>
</evidence>
<comment type="catalytic activity">
    <reaction evidence="1">
        <text>Selective cleavage of Arg-|-Ile bond in factor X to form factor Xa.</text>
        <dbReference type="EC" id="3.4.21.21"/>
    </reaction>
</comment>
<feature type="active site" description="Charge relay system" evidence="22">
    <location>
        <position position="375"/>
    </location>
</feature>
<dbReference type="Pfam" id="PF00089">
    <property type="entry name" value="Trypsin"/>
    <property type="match status" value="1"/>
</dbReference>
<keyword evidence="5" id="KW-0301">Gamma-carboxyglutamic acid</keyword>
<dbReference type="PANTHER" id="PTHR24278:SF26">
    <property type="entry name" value="COAGULATION FACTOR VII"/>
    <property type="match status" value="1"/>
</dbReference>
<evidence type="ECO:0000256" key="5">
    <source>
        <dbReference type="ARBA" id="ARBA00022479"/>
    </source>
</evidence>
<dbReference type="GO" id="GO:0004252">
    <property type="term" value="F:serine-type endopeptidase activity"/>
    <property type="evidence" value="ECO:0007669"/>
    <property type="project" value="UniProtKB-EC"/>
</dbReference>
<dbReference type="SMART" id="SM00020">
    <property type="entry name" value="Tryp_SPc"/>
    <property type="match status" value="1"/>
</dbReference>
<dbReference type="CDD" id="cd00054">
    <property type="entry name" value="EGF_CA"/>
    <property type="match status" value="1"/>
</dbReference>
<evidence type="ECO:0000313" key="29">
    <source>
        <dbReference type="Proteomes" id="UP000812440"/>
    </source>
</evidence>
<dbReference type="SUPFAM" id="SSF50494">
    <property type="entry name" value="Trypsin-like serine proteases"/>
    <property type="match status" value="1"/>
</dbReference>
<organism evidence="28 29">
    <name type="scientific">Hymenochirus boettgeri</name>
    <name type="common">Congo dwarf clawed frog</name>
    <dbReference type="NCBI Taxonomy" id="247094"/>
    <lineage>
        <taxon>Eukaryota</taxon>
        <taxon>Metazoa</taxon>
        <taxon>Chordata</taxon>
        <taxon>Craniata</taxon>
        <taxon>Vertebrata</taxon>
        <taxon>Euteleostomi</taxon>
        <taxon>Amphibia</taxon>
        <taxon>Batrachia</taxon>
        <taxon>Anura</taxon>
        <taxon>Pipoidea</taxon>
        <taxon>Pipidae</taxon>
        <taxon>Pipinae</taxon>
        <taxon>Hymenochirus</taxon>
    </lineage>
</organism>
<feature type="domain" description="Peptidase S1" evidence="26">
    <location>
        <begin position="188"/>
        <end position="423"/>
    </location>
</feature>
<dbReference type="GO" id="GO:0006508">
    <property type="term" value="P:proteolysis"/>
    <property type="evidence" value="ECO:0007669"/>
    <property type="project" value="UniProtKB-KW"/>
</dbReference>
<evidence type="ECO:0000313" key="28">
    <source>
        <dbReference type="EMBL" id="KAG8452120.1"/>
    </source>
</evidence>
<evidence type="ECO:0000256" key="20">
    <source>
        <dbReference type="ARBA" id="ARBA00030307"/>
    </source>
</evidence>
<dbReference type="EMBL" id="JAACNH010000002">
    <property type="protein sequence ID" value="KAG8452120.1"/>
    <property type="molecule type" value="Genomic_DNA"/>
</dbReference>
<dbReference type="Gene3D" id="2.10.25.10">
    <property type="entry name" value="Laminin"/>
    <property type="match status" value="2"/>
</dbReference>
<keyword evidence="18 23" id="KW-1015">Disulfide bond</keyword>
<dbReference type="PROSITE" id="PS00022">
    <property type="entry name" value="EGF_1"/>
    <property type="match status" value="1"/>
</dbReference>
<dbReference type="InterPro" id="IPR012224">
    <property type="entry name" value="Pept_S1A_FX"/>
</dbReference>
<comment type="subcellular location">
    <subcellularLocation>
        <location evidence="2">Secreted</location>
    </subcellularLocation>
</comment>
<evidence type="ECO:0000256" key="12">
    <source>
        <dbReference type="ARBA" id="ARBA00022737"/>
    </source>
</evidence>
<dbReference type="GO" id="GO:0005615">
    <property type="term" value="C:extracellular space"/>
    <property type="evidence" value="ECO:0007669"/>
    <property type="project" value="TreeGrafter"/>
</dbReference>
<dbReference type="PIRSF" id="PIRSF001143">
    <property type="entry name" value="Factor_X"/>
    <property type="match status" value="1"/>
</dbReference>
<evidence type="ECO:0000256" key="14">
    <source>
        <dbReference type="ARBA" id="ARBA00022825"/>
    </source>
</evidence>
<keyword evidence="9" id="KW-0165">Cleavage on pair of basic residues</keyword>
<evidence type="ECO:0000256" key="11">
    <source>
        <dbReference type="ARBA" id="ARBA00022729"/>
    </source>
</evidence>
<dbReference type="InterPro" id="IPR000742">
    <property type="entry name" value="EGF"/>
</dbReference>
<dbReference type="InterPro" id="IPR000294">
    <property type="entry name" value="GLA_domain"/>
</dbReference>
<evidence type="ECO:0000256" key="13">
    <source>
        <dbReference type="ARBA" id="ARBA00022801"/>
    </source>
</evidence>
<feature type="active site" description="Charge relay system" evidence="22">
    <location>
        <position position="228"/>
    </location>
</feature>
<name>A0A8T2K910_9PIPI</name>
<dbReference type="Gene3D" id="2.40.10.10">
    <property type="entry name" value="Trypsin-like serine proteases"/>
    <property type="match status" value="2"/>
</dbReference>
<dbReference type="SMART" id="SM00181">
    <property type="entry name" value="EGF"/>
    <property type="match status" value="2"/>
</dbReference>
<keyword evidence="10" id="KW-0356">Hemostasis</keyword>
<evidence type="ECO:0000256" key="16">
    <source>
        <dbReference type="ARBA" id="ARBA00023084"/>
    </source>
</evidence>
<evidence type="ECO:0000256" key="18">
    <source>
        <dbReference type="ARBA" id="ARBA00023157"/>
    </source>
</evidence>
<dbReference type="InterPro" id="IPR018114">
    <property type="entry name" value="TRYPSIN_HIS"/>
</dbReference>
<keyword evidence="16" id="KW-0094">Blood coagulation</keyword>
<dbReference type="FunFam" id="2.10.25.10:FF:000420">
    <property type="entry name" value="Coagulation factor VII"/>
    <property type="match status" value="1"/>
</dbReference>
<evidence type="ECO:0000259" key="27">
    <source>
        <dbReference type="PROSITE" id="PS50998"/>
    </source>
</evidence>
<dbReference type="FunFam" id="2.10.25.10:FF:000259">
    <property type="entry name" value="Coagulation factor VII"/>
    <property type="match status" value="1"/>
</dbReference>
<dbReference type="PRINTS" id="PR00722">
    <property type="entry name" value="CHYMOTRYPSIN"/>
</dbReference>
<dbReference type="InterPro" id="IPR017857">
    <property type="entry name" value="Coagulation_fac-like_Gla_dom"/>
</dbReference>
<evidence type="ECO:0000256" key="19">
    <source>
        <dbReference type="ARBA" id="ARBA00023180"/>
    </source>
</evidence>
<keyword evidence="17" id="KW-0865">Zymogen</keyword>
<dbReference type="SUPFAM" id="SSF57196">
    <property type="entry name" value="EGF/Laminin"/>
    <property type="match status" value="2"/>
</dbReference>
<dbReference type="Pfam" id="PF14670">
    <property type="entry name" value="FXa_inhibition"/>
    <property type="match status" value="1"/>
</dbReference>
<dbReference type="OrthoDB" id="10004439at2759"/>
<comment type="function">
    <text evidence="21">Initiates the extrinsic pathway of blood coagulation. Serine protease that circulates in the blood in a zymogen form. Factor VII is converted to factor VIIa by factor Xa, factor XIIa, factor IXa, or thrombin by minor proteolysis. In the presence of tissue factor and calcium ions, factor VIIa then converts factor X to factor Xa by limited proteolysis. Factor VIIa also converts factor IX to factor IXa in the presence of tissue factor and calcium.</text>
</comment>
<keyword evidence="19" id="KW-0325">Glycoprotein</keyword>
<sequence>MFSCENAEAANLPQFQDSADEARKSIDFFLQHREAHAMLRSRIKRANSFLEEFSAGSLERECIEEICSYEEAREIFWDDRRTVYEDQCLSNPCVNGGTCFDHYQSYVCNCPLGFEGRYCETDLKDLLKCIYDNGGCEHFCHDNSSTGRQCSCAEGYQLGANNVSCEPSVDYPCGKIAVLKGSIQRGRIVGGSVCPKGECPWQALLMQGDTFICGGTLIAPNWVVTAAHCIKPLLENKLTVVLGEHRIGTPEGTEQQSKVSEIIVHKEYFGAKTNNDNDIALLKLSKPVNYTDYVIPLCLPEKKFAVRELLSVRFSTVSGWGRLLESGATPEVLQRVQLPRVKTQDCIQQTKMNISQNMFCAGFIDGSKDSCKGDSGSPHATQYKDTYFLTGIVSWGLGCAKKEKYGVYTRVSRYIDWIDEHVYDH</sequence>
<evidence type="ECO:0000256" key="10">
    <source>
        <dbReference type="ARBA" id="ARBA00022696"/>
    </source>
</evidence>
<keyword evidence="15" id="KW-0106">Calcium</keyword>
<evidence type="ECO:0000256" key="23">
    <source>
        <dbReference type="PROSITE-ProRule" id="PRU00076"/>
    </source>
</evidence>
<keyword evidence="13 24" id="KW-0378">Hydrolase</keyword>
<evidence type="ECO:0000256" key="8">
    <source>
        <dbReference type="ARBA" id="ARBA00022670"/>
    </source>
</evidence>
<dbReference type="InterPro" id="IPR001881">
    <property type="entry name" value="EGF-like_Ca-bd_dom"/>
</dbReference>
<dbReference type="InterPro" id="IPR050442">
    <property type="entry name" value="Peptidase_S1_coag_factors"/>
</dbReference>
<feature type="active site" description="Charge relay system" evidence="22">
    <location>
        <position position="278"/>
    </location>
</feature>
<dbReference type="EC" id="3.4.21.21" evidence="3"/>
<keyword evidence="29" id="KW-1185">Reference proteome</keyword>
<evidence type="ECO:0000256" key="22">
    <source>
        <dbReference type="PIRSR" id="PIRSR001143-1"/>
    </source>
</evidence>
<proteinExistence type="predicted"/>
<evidence type="ECO:0000256" key="1">
    <source>
        <dbReference type="ARBA" id="ARBA00001355"/>
    </source>
</evidence>
<keyword evidence="6" id="KW-0964">Secreted</keyword>
<keyword evidence="8 24" id="KW-0645">Protease</keyword>
<dbReference type="Pfam" id="PF00594">
    <property type="entry name" value="Gla"/>
    <property type="match status" value="1"/>
</dbReference>
<feature type="disulfide bond" evidence="23">
    <location>
        <begin position="110"/>
        <end position="119"/>
    </location>
</feature>
<evidence type="ECO:0000259" key="25">
    <source>
        <dbReference type="PROSITE" id="PS50026"/>
    </source>
</evidence>
<dbReference type="InterPro" id="IPR033116">
    <property type="entry name" value="TRYPSIN_SER"/>
</dbReference>
<evidence type="ECO:0000256" key="4">
    <source>
        <dbReference type="ARBA" id="ARBA00015530"/>
    </source>
</evidence>
<dbReference type="PROSITE" id="PS50240">
    <property type="entry name" value="TRYPSIN_DOM"/>
    <property type="match status" value="1"/>
</dbReference>
<dbReference type="InterPro" id="IPR001314">
    <property type="entry name" value="Peptidase_S1A"/>
</dbReference>
<dbReference type="InterPro" id="IPR043504">
    <property type="entry name" value="Peptidase_S1_PA_chymotrypsin"/>
</dbReference>
<dbReference type="FunFam" id="4.10.740.10:FF:000001">
    <property type="entry name" value="vitamin K-dependent protein S"/>
    <property type="match status" value="1"/>
</dbReference>
<evidence type="ECO:0000256" key="15">
    <source>
        <dbReference type="ARBA" id="ARBA00022837"/>
    </source>
</evidence>
<dbReference type="PROSITE" id="PS00135">
    <property type="entry name" value="TRYPSIN_SER"/>
    <property type="match status" value="1"/>
</dbReference>
<evidence type="ECO:0000256" key="7">
    <source>
        <dbReference type="ARBA" id="ARBA00022536"/>
    </source>
</evidence>
<gene>
    <name evidence="28" type="ORF">GDO86_004060</name>
</gene>
<dbReference type="Proteomes" id="UP000812440">
    <property type="component" value="Chromosome 2"/>
</dbReference>
<dbReference type="GO" id="GO:0005509">
    <property type="term" value="F:calcium ion binding"/>
    <property type="evidence" value="ECO:0007669"/>
    <property type="project" value="InterPro"/>
</dbReference>
<dbReference type="InterPro" id="IPR001254">
    <property type="entry name" value="Trypsin_dom"/>
</dbReference>
<evidence type="ECO:0000256" key="21">
    <source>
        <dbReference type="ARBA" id="ARBA00056668"/>
    </source>
</evidence>
<protein>
    <recommendedName>
        <fullName evidence="4">Coagulation factor VII</fullName>
        <ecNumber evidence="3">3.4.21.21</ecNumber>
    </recommendedName>
    <alternativeName>
        <fullName evidence="20">Serum prothrombin conversion accelerator</fullName>
    </alternativeName>
</protein>
<evidence type="ECO:0000256" key="9">
    <source>
        <dbReference type="ARBA" id="ARBA00022685"/>
    </source>
</evidence>
<comment type="caution">
    <text evidence="23">Lacks conserved residue(s) required for the propagation of feature annotation.</text>
</comment>
<dbReference type="PROSITE" id="PS50998">
    <property type="entry name" value="GLA_2"/>
    <property type="match status" value="1"/>
</dbReference>
<dbReference type="InterPro" id="IPR035972">
    <property type="entry name" value="GLA-like_dom_SF"/>
</dbReference>
<dbReference type="GO" id="GO:0007596">
    <property type="term" value="P:blood coagulation"/>
    <property type="evidence" value="ECO:0007669"/>
    <property type="project" value="UniProtKB-KW"/>
</dbReference>
<evidence type="ECO:0000256" key="6">
    <source>
        <dbReference type="ARBA" id="ARBA00022525"/>
    </source>
</evidence>
<evidence type="ECO:0000256" key="17">
    <source>
        <dbReference type="ARBA" id="ARBA00023145"/>
    </source>
</evidence>
<dbReference type="SUPFAM" id="SSF57630">
    <property type="entry name" value="GLA-domain"/>
    <property type="match status" value="1"/>
</dbReference>
<dbReference type="CDD" id="cd00190">
    <property type="entry name" value="Tryp_SPc"/>
    <property type="match status" value="1"/>
</dbReference>
<dbReference type="FunFam" id="2.40.10.10:FF:000013">
    <property type="entry name" value="Coagulation factor X"/>
    <property type="match status" value="1"/>
</dbReference>
<keyword evidence="11" id="KW-0732">Signal</keyword>
<dbReference type="SMART" id="SM00069">
    <property type="entry name" value="GLA"/>
    <property type="match status" value="1"/>
</dbReference>